<dbReference type="RefSeq" id="WP_110575837.1">
    <property type="nucleotide sequence ID" value="NZ_QKLW01000005.1"/>
</dbReference>
<comment type="caution">
    <text evidence="2">The sequence shown here is derived from an EMBL/GenBank/DDBJ whole genome shotgun (WGS) entry which is preliminary data.</text>
</comment>
<evidence type="ECO:0000313" key="3">
    <source>
        <dbReference type="Proteomes" id="UP000247551"/>
    </source>
</evidence>
<reference evidence="2 3" key="1">
    <citation type="submission" date="2018-06" db="EMBL/GenBank/DDBJ databases">
        <title>Genomic Encyclopedia of Type Strains, Phase III (KMG-III): the genomes of soil and plant-associated and newly described type strains.</title>
        <authorList>
            <person name="Whitman W."/>
        </authorList>
    </citation>
    <scope>NUCLEOTIDE SEQUENCE [LARGE SCALE GENOMIC DNA]</scope>
    <source>
        <strain evidence="2 3">CECT 7730</strain>
    </source>
</reference>
<sequence length="195" mass="21632">MSQTRTLTLVCLICITLLTAGCNSFRVTESKVNEEVAQQLAKPQQNQIELTLDGNTLNLDFLVSSANIDFTERDGGLVLVDLIGKITGTVTAFGQNFSLTTRVNPSFESGVRIEEDRLYLVAPKITKIEVEGSSFSDKLLRSTLGPLHEDFERAFVQYFDGHPVYVLNHSPFEKAAAVMVKDIIIKEDSLELSIF</sequence>
<dbReference type="PROSITE" id="PS51257">
    <property type="entry name" value="PROKAR_LIPOPROTEIN"/>
    <property type="match status" value="1"/>
</dbReference>
<keyword evidence="3" id="KW-1185">Reference proteome</keyword>
<feature type="signal peptide" evidence="1">
    <location>
        <begin position="1"/>
        <end position="20"/>
    </location>
</feature>
<proteinExistence type="predicted"/>
<feature type="chain" id="PRO_5016467873" evidence="1">
    <location>
        <begin position="21"/>
        <end position="195"/>
    </location>
</feature>
<dbReference type="Proteomes" id="UP000247551">
    <property type="component" value="Unassembled WGS sequence"/>
</dbReference>
<evidence type="ECO:0000256" key="1">
    <source>
        <dbReference type="SAM" id="SignalP"/>
    </source>
</evidence>
<name>A0A318VAR9_9GAMM</name>
<keyword evidence="1" id="KW-0732">Signal</keyword>
<dbReference type="Pfam" id="PF07273">
    <property type="entry name" value="DUF1439"/>
    <property type="match status" value="1"/>
</dbReference>
<dbReference type="InterPro" id="IPR010835">
    <property type="entry name" value="DUF1439"/>
</dbReference>
<protein>
    <submittedName>
        <fullName evidence="2">Uncharacterized protein DUF1439</fullName>
    </submittedName>
</protein>
<accession>A0A318VAR9</accession>
<dbReference type="AlphaFoldDB" id="A0A318VAR9"/>
<dbReference type="Gene3D" id="3.15.10.40">
    <property type="entry name" value="Uncharacterised protein PF07273, DUF1439"/>
    <property type="match status" value="1"/>
</dbReference>
<dbReference type="EMBL" id="QKLW01000005">
    <property type="protein sequence ID" value="PYF80999.1"/>
    <property type="molecule type" value="Genomic_DNA"/>
</dbReference>
<evidence type="ECO:0000313" key="2">
    <source>
        <dbReference type="EMBL" id="PYF80999.1"/>
    </source>
</evidence>
<gene>
    <name evidence="2" type="ORF">DFP75_10589</name>
</gene>
<organism evidence="2 3">
    <name type="scientific">Marinomonas alcarazii</name>
    <dbReference type="NCBI Taxonomy" id="491949"/>
    <lineage>
        <taxon>Bacteria</taxon>
        <taxon>Pseudomonadati</taxon>
        <taxon>Pseudomonadota</taxon>
        <taxon>Gammaproteobacteria</taxon>
        <taxon>Oceanospirillales</taxon>
        <taxon>Oceanospirillaceae</taxon>
        <taxon>Marinomonas</taxon>
    </lineage>
</organism>